<evidence type="ECO:0000256" key="4">
    <source>
        <dbReference type="ARBA" id="ARBA00023284"/>
    </source>
</evidence>
<keyword evidence="8" id="KW-1185">Reference proteome</keyword>
<dbReference type="InterPro" id="IPR036249">
    <property type="entry name" value="Thioredoxin-like_sf"/>
</dbReference>
<accession>A0A4R0NYX9</accession>
<dbReference type="Pfam" id="PF00578">
    <property type="entry name" value="AhpC-TSA"/>
    <property type="match status" value="1"/>
</dbReference>
<dbReference type="EMBL" id="SJSN01000012">
    <property type="protein sequence ID" value="TCD05858.1"/>
    <property type="molecule type" value="Genomic_DNA"/>
</dbReference>
<dbReference type="PANTHER" id="PTHR42852:SF6">
    <property type="entry name" value="THIOL:DISULFIDE INTERCHANGE PROTEIN DSBE"/>
    <property type="match status" value="1"/>
</dbReference>
<keyword evidence="4" id="KW-0676">Redox-active center</keyword>
<dbReference type="GO" id="GO:0017004">
    <property type="term" value="P:cytochrome complex assembly"/>
    <property type="evidence" value="ECO:0007669"/>
    <property type="project" value="UniProtKB-KW"/>
</dbReference>
<dbReference type="GO" id="GO:0016209">
    <property type="term" value="F:antioxidant activity"/>
    <property type="evidence" value="ECO:0007669"/>
    <property type="project" value="InterPro"/>
</dbReference>
<keyword evidence="5" id="KW-0732">Signal</keyword>
<reference evidence="7 8" key="1">
    <citation type="submission" date="2019-02" db="EMBL/GenBank/DDBJ databases">
        <title>Pedobacter sp. RP-3-11 sp. nov., isolated from Arctic soil.</title>
        <authorList>
            <person name="Dahal R.H."/>
        </authorList>
    </citation>
    <scope>NUCLEOTIDE SEQUENCE [LARGE SCALE GENOMIC DNA]</scope>
    <source>
        <strain evidence="7 8">RP-3-11</strain>
    </source>
</reference>
<dbReference type="Gene3D" id="3.40.30.10">
    <property type="entry name" value="Glutaredoxin"/>
    <property type="match status" value="1"/>
</dbReference>
<dbReference type="InterPro" id="IPR050553">
    <property type="entry name" value="Thioredoxin_ResA/DsbE_sf"/>
</dbReference>
<dbReference type="OrthoDB" id="9815205at2"/>
<proteinExistence type="predicted"/>
<gene>
    <name evidence="7" type="ORF">EZ449_15450</name>
</gene>
<sequence>MKSAFKFILLNGLIFLALIAQAEVTIEGSITFNESKMDISNVCFEIYDHYLSPQSTPPKTIVCPVNAKGEFSLVFKPENKLFYIGIYFTNRQSQEVFPIETKLLHKKFIYEDQDYLKVSLNVRGKWISFRGKGSEKLDCQYQMASELMSQAISSRITSLKNSHRYDENFKFQQIMRDTRWAIQKQILETYRSTMTEQVFEHISSQVRFDQEYYYLKILAYDYSAGIPAQRSAAIRFFKQQYANDLPLPKDGPIATLSSEYYLYLYKLNWLRVEFEEFPEGHAFERVSMKKFYEHLTSNYSGLTLHHLLLLFFTESGKQQNEVMSYYLPTIAVLPDGFSRKLLVKWHQRFTEFHDQDFSLTDESGKTVKLNTLRGKVLVIDFWFNGCQGCLEMTPSIEKLINDFSYNQDVLFISINTDDLRKFQDGIKMGGYTSDKQLILYTSGMARQHPLLKYIGIDFYPTIMIIGKDGNLISSRAPNPRIDNGAALKRMISDAL</sequence>
<dbReference type="AlphaFoldDB" id="A0A4R0NYX9"/>
<evidence type="ECO:0000313" key="7">
    <source>
        <dbReference type="EMBL" id="TCD05858.1"/>
    </source>
</evidence>
<dbReference type="InterPro" id="IPR000866">
    <property type="entry name" value="AhpC/TSA"/>
</dbReference>
<keyword evidence="2" id="KW-0201">Cytochrome c-type biogenesis</keyword>
<dbReference type="CDD" id="cd02966">
    <property type="entry name" value="TlpA_like_family"/>
    <property type="match status" value="1"/>
</dbReference>
<dbReference type="GO" id="GO:0030313">
    <property type="term" value="C:cell envelope"/>
    <property type="evidence" value="ECO:0007669"/>
    <property type="project" value="UniProtKB-SubCell"/>
</dbReference>
<evidence type="ECO:0000259" key="6">
    <source>
        <dbReference type="PROSITE" id="PS51352"/>
    </source>
</evidence>
<evidence type="ECO:0000313" key="8">
    <source>
        <dbReference type="Proteomes" id="UP000291485"/>
    </source>
</evidence>
<name>A0A4R0NYX9_9SPHI</name>
<dbReference type="SUPFAM" id="SSF52833">
    <property type="entry name" value="Thioredoxin-like"/>
    <property type="match status" value="1"/>
</dbReference>
<comment type="subcellular location">
    <subcellularLocation>
        <location evidence="1">Cell envelope</location>
    </subcellularLocation>
</comment>
<comment type="caution">
    <text evidence="7">The sequence shown here is derived from an EMBL/GenBank/DDBJ whole genome shotgun (WGS) entry which is preliminary data.</text>
</comment>
<dbReference type="InterPro" id="IPR013766">
    <property type="entry name" value="Thioredoxin_domain"/>
</dbReference>
<dbReference type="PANTHER" id="PTHR42852">
    <property type="entry name" value="THIOL:DISULFIDE INTERCHANGE PROTEIN DSBE"/>
    <property type="match status" value="1"/>
</dbReference>
<evidence type="ECO:0000256" key="1">
    <source>
        <dbReference type="ARBA" id="ARBA00004196"/>
    </source>
</evidence>
<feature type="domain" description="Thioredoxin" evidence="6">
    <location>
        <begin position="348"/>
        <end position="495"/>
    </location>
</feature>
<evidence type="ECO:0000256" key="3">
    <source>
        <dbReference type="ARBA" id="ARBA00023157"/>
    </source>
</evidence>
<dbReference type="GO" id="GO:0016491">
    <property type="term" value="F:oxidoreductase activity"/>
    <property type="evidence" value="ECO:0007669"/>
    <property type="project" value="InterPro"/>
</dbReference>
<organism evidence="7 8">
    <name type="scientific">Pedobacter frigidisoli</name>
    <dbReference type="NCBI Taxonomy" id="2530455"/>
    <lineage>
        <taxon>Bacteria</taxon>
        <taxon>Pseudomonadati</taxon>
        <taxon>Bacteroidota</taxon>
        <taxon>Sphingobacteriia</taxon>
        <taxon>Sphingobacteriales</taxon>
        <taxon>Sphingobacteriaceae</taxon>
        <taxon>Pedobacter</taxon>
    </lineage>
</organism>
<feature type="chain" id="PRO_5020978608" evidence="5">
    <location>
        <begin position="23"/>
        <end position="495"/>
    </location>
</feature>
<feature type="signal peptide" evidence="5">
    <location>
        <begin position="1"/>
        <end position="22"/>
    </location>
</feature>
<dbReference type="Proteomes" id="UP000291485">
    <property type="component" value="Unassembled WGS sequence"/>
</dbReference>
<evidence type="ECO:0000256" key="2">
    <source>
        <dbReference type="ARBA" id="ARBA00022748"/>
    </source>
</evidence>
<dbReference type="PROSITE" id="PS51352">
    <property type="entry name" value="THIOREDOXIN_2"/>
    <property type="match status" value="1"/>
</dbReference>
<keyword evidence="3" id="KW-1015">Disulfide bond</keyword>
<dbReference type="RefSeq" id="WP_131560436.1">
    <property type="nucleotide sequence ID" value="NZ_SJSN01000012.1"/>
</dbReference>
<protein>
    <submittedName>
        <fullName evidence="7">TlpA family protein disulfide reductase</fullName>
    </submittedName>
</protein>
<evidence type="ECO:0000256" key="5">
    <source>
        <dbReference type="SAM" id="SignalP"/>
    </source>
</evidence>